<dbReference type="EMBL" id="JH993845">
    <property type="protein sequence ID" value="ELQ76505.1"/>
    <property type="molecule type" value="Genomic_DNA"/>
</dbReference>
<organism evidence="1 2">
    <name type="scientific">Trachipleistophora hominis</name>
    <name type="common">Microsporidian parasite</name>
    <dbReference type="NCBI Taxonomy" id="72359"/>
    <lineage>
        <taxon>Eukaryota</taxon>
        <taxon>Fungi</taxon>
        <taxon>Fungi incertae sedis</taxon>
        <taxon>Microsporidia</taxon>
        <taxon>Pleistophoridae</taxon>
        <taxon>Trachipleistophora</taxon>
    </lineage>
</organism>
<dbReference type="AlphaFoldDB" id="L7JYV7"/>
<sequence length="71" mass="8404">MIYTASHTFVAQISEASERELHLYDHDNMRVINEYLTMFLSRNSWDELFGLAEKSCPIYPTIHRLKLAHTF</sequence>
<reference evidence="1 2" key="1">
    <citation type="journal article" date="2012" name="PLoS Pathog.">
        <title>The genome of the obligate intracellular parasite Trachipleistophora hominis: new insights into microsporidian genome dynamics and reductive evolution.</title>
        <authorList>
            <person name="Heinz E."/>
            <person name="Williams T.A."/>
            <person name="Nakjang S."/>
            <person name="Noel C.J."/>
            <person name="Swan D.C."/>
            <person name="Goldberg A.V."/>
            <person name="Harris S.R."/>
            <person name="Weinmaier T."/>
            <person name="Markert S."/>
            <person name="Becher D."/>
            <person name="Bernhardt J."/>
            <person name="Dagan T."/>
            <person name="Hacker C."/>
            <person name="Lucocq J.M."/>
            <person name="Schweder T."/>
            <person name="Rattei T."/>
            <person name="Hall N."/>
            <person name="Hirt R.P."/>
            <person name="Embley T.M."/>
        </authorList>
    </citation>
    <scope>NUCLEOTIDE SEQUENCE [LARGE SCALE GENOMIC DNA]</scope>
</reference>
<accession>L7JYV7</accession>
<proteinExistence type="predicted"/>
<gene>
    <name evidence="1" type="ORF">THOM_0533</name>
</gene>
<keyword evidence="2" id="KW-1185">Reference proteome</keyword>
<name>L7JYV7_TRAHO</name>
<dbReference type="HOGENOM" id="CLU_2741834_0_0_1"/>
<dbReference type="Proteomes" id="UP000011185">
    <property type="component" value="Unassembled WGS sequence"/>
</dbReference>
<evidence type="ECO:0000313" key="1">
    <source>
        <dbReference type="EMBL" id="ELQ76505.1"/>
    </source>
</evidence>
<evidence type="ECO:0000313" key="2">
    <source>
        <dbReference type="Proteomes" id="UP000011185"/>
    </source>
</evidence>
<dbReference type="VEuPathDB" id="MicrosporidiaDB:THOM_0533"/>
<dbReference type="InParanoid" id="L7JYV7"/>
<protein>
    <submittedName>
        <fullName evidence="1">Uncharacterized protein</fullName>
    </submittedName>
</protein>